<dbReference type="PANTHER" id="PTHR33156:SF37">
    <property type="entry name" value="PROTEIN NUCLEAR FUSION DEFECTIVE 6, CHLOROPLASTIC_MITOCHONDRIAL"/>
    <property type="match status" value="1"/>
</dbReference>
<protein>
    <recommendedName>
        <fullName evidence="4">Secreted protein</fullName>
    </recommendedName>
</protein>
<dbReference type="InterPro" id="IPR043459">
    <property type="entry name" value="NFD6/NOXY2-like"/>
</dbReference>
<name>A0A9D4VUQ2_PEA</name>
<organism evidence="2 3">
    <name type="scientific">Pisum sativum</name>
    <name type="common">Garden pea</name>
    <name type="synonym">Lathyrus oleraceus</name>
    <dbReference type="NCBI Taxonomy" id="3888"/>
    <lineage>
        <taxon>Eukaryota</taxon>
        <taxon>Viridiplantae</taxon>
        <taxon>Streptophyta</taxon>
        <taxon>Embryophyta</taxon>
        <taxon>Tracheophyta</taxon>
        <taxon>Spermatophyta</taxon>
        <taxon>Magnoliopsida</taxon>
        <taxon>eudicotyledons</taxon>
        <taxon>Gunneridae</taxon>
        <taxon>Pentapetalae</taxon>
        <taxon>rosids</taxon>
        <taxon>fabids</taxon>
        <taxon>Fabales</taxon>
        <taxon>Fabaceae</taxon>
        <taxon>Papilionoideae</taxon>
        <taxon>50 kb inversion clade</taxon>
        <taxon>NPAAA clade</taxon>
        <taxon>Hologalegina</taxon>
        <taxon>IRL clade</taxon>
        <taxon>Fabeae</taxon>
        <taxon>Lathyrus</taxon>
    </lineage>
</organism>
<reference evidence="2 3" key="1">
    <citation type="journal article" date="2022" name="Nat. Genet.">
        <title>Improved pea reference genome and pan-genome highlight genomic features and evolutionary characteristics.</title>
        <authorList>
            <person name="Yang T."/>
            <person name="Liu R."/>
            <person name="Luo Y."/>
            <person name="Hu S."/>
            <person name="Wang D."/>
            <person name="Wang C."/>
            <person name="Pandey M.K."/>
            <person name="Ge S."/>
            <person name="Xu Q."/>
            <person name="Li N."/>
            <person name="Li G."/>
            <person name="Huang Y."/>
            <person name="Saxena R.K."/>
            <person name="Ji Y."/>
            <person name="Li M."/>
            <person name="Yan X."/>
            <person name="He Y."/>
            <person name="Liu Y."/>
            <person name="Wang X."/>
            <person name="Xiang C."/>
            <person name="Varshney R.K."/>
            <person name="Ding H."/>
            <person name="Gao S."/>
            <person name="Zong X."/>
        </authorList>
    </citation>
    <scope>NUCLEOTIDE SEQUENCE [LARGE SCALE GENOMIC DNA]</scope>
    <source>
        <strain evidence="2 3">cv. Zhongwan 6</strain>
    </source>
</reference>
<gene>
    <name evidence="2" type="ORF">KIW84_075192</name>
</gene>
<evidence type="ECO:0000256" key="1">
    <source>
        <dbReference type="SAM" id="SignalP"/>
    </source>
</evidence>
<dbReference type="PANTHER" id="PTHR33156">
    <property type="entry name" value="OS02G0230000 PROTEIN"/>
    <property type="match status" value="1"/>
</dbReference>
<keyword evidence="3" id="KW-1185">Reference proteome</keyword>
<comment type="caution">
    <text evidence="2">The sequence shown here is derived from an EMBL/GenBank/DDBJ whole genome shotgun (WGS) entry which is preliminary data.</text>
</comment>
<accession>A0A9D4VUQ2</accession>
<dbReference type="Gramene" id="Psat07G0519200-T1">
    <property type="protein sequence ID" value="KAI5389793.1"/>
    <property type="gene ID" value="KIW84_075192"/>
</dbReference>
<evidence type="ECO:0000313" key="3">
    <source>
        <dbReference type="Proteomes" id="UP001058974"/>
    </source>
</evidence>
<sequence>MLVQVKLAFKLLLTVQSVTVIGDSFPRPANQRILSAVGSVESLIPLHSVIADARLTSNVVSVSTSWSWLSQGTSCV</sequence>
<dbReference type="EMBL" id="JAMSHJ010000007">
    <property type="protein sequence ID" value="KAI5389793.1"/>
    <property type="molecule type" value="Genomic_DNA"/>
</dbReference>
<keyword evidence="1" id="KW-0732">Signal</keyword>
<evidence type="ECO:0000313" key="2">
    <source>
        <dbReference type="EMBL" id="KAI5389793.1"/>
    </source>
</evidence>
<evidence type="ECO:0008006" key="4">
    <source>
        <dbReference type="Google" id="ProtNLM"/>
    </source>
</evidence>
<feature type="chain" id="PRO_5039587932" description="Secreted protein" evidence="1">
    <location>
        <begin position="18"/>
        <end position="76"/>
    </location>
</feature>
<proteinExistence type="predicted"/>
<dbReference type="Proteomes" id="UP001058974">
    <property type="component" value="Chromosome 7"/>
</dbReference>
<feature type="signal peptide" evidence="1">
    <location>
        <begin position="1"/>
        <end position="17"/>
    </location>
</feature>
<dbReference type="AlphaFoldDB" id="A0A9D4VUQ2"/>